<gene>
    <name evidence="2" type="ORF">NQZ67_03030</name>
</gene>
<dbReference type="PANTHER" id="PTHR34351:SF2">
    <property type="entry name" value="DUF58 DOMAIN-CONTAINING PROTEIN"/>
    <property type="match status" value="1"/>
</dbReference>
<proteinExistence type="predicted"/>
<reference evidence="2" key="1">
    <citation type="submission" date="2022-08" db="EMBL/GenBank/DDBJ databases">
        <title>The genomic sequence of strain Paenibacillus sp. SCIV0701.</title>
        <authorList>
            <person name="Zhao H."/>
        </authorList>
    </citation>
    <scope>NUCLEOTIDE SEQUENCE</scope>
    <source>
        <strain evidence="2">SCIV0701</strain>
    </source>
</reference>
<dbReference type="AlphaFoldDB" id="A0A9X2MM28"/>
<name>A0A9X2MM28_9BACL</name>
<comment type="caution">
    <text evidence="2">The sequence shown here is derived from an EMBL/GenBank/DDBJ whole genome shotgun (WGS) entry which is preliminary data.</text>
</comment>
<dbReference type="RefSeq" id="WP_257442644.1">
    <property type="nucleotide sequence ID" value="NZ_JANIPJ010000002.1"/>
</dbReference>
<evidence type="ECO:0000313" key="2">
    <source>
        <dbReference type="EMBL" id="MCR2802845.1"/>
    </source>
</evidence>
<dbReference type="Pfam" id="PF01882">
    <property type="entry name" value="DUF58"/>
    <property type="match status" value="1"/>
</dbReference>
<dbReference type="PANTHER" id="PTHR34351">
    <property type="entry name" value="SLR1927 PROTEIN-RELATED"/>
    <property type="match status" value="1"/>
</dbReference>
<evidence type="ECO:0000259" key="1">
    <source>
        <dbReference type="Pfam" id="PF01882"/>
    </source>
</evidence>
<organism evidence="2 3">
    <name type="scientific">Paenibacillus soyae</name>
    <dbReference type="NCBI Taxonomy" id="2969249"/>
    <lineage>
        <taxon>Bacteria</taxon>
        <taxon>Bacillati</taxon>
        <taxon>Bacillota</taxon>
        <taxon>Bacilli</taxon>
        <taxon>Bacillales</taxon>
        <taxon>Paenibacillaceae</taxon>
        <taxon>Paenibacillus</taxon>
    </lineage>
</organism>
<accession>A0A9X2MM28</accession>
<dbReference type="Proteomes" id="UP001141950">
    <property type="component" value="Unassembled WGS sequence"/>
</dbReference>
<dbReference type="InterPro" id="IPR002881">
    <property type="entry name" value="DUF58"/>
</dbReference>
<protein>
    <submittedName>
        <fullName evidence="2">DUF58 domain-containing protein</fullName>
    </submittedName>
</protein>
<dbReference type="EMBL" id="JANIPJ010000002">
    <property type="protein sequence ID" value="MCR2802845.1"/>
    <property type="molecule type" value="Genomic_DNA"/>
</dbReference>
<evidence type="ECO:0000313" key="3">
    <source>
        <dbReference type="Proteomes" id="UP001141950"/>
    </source>
</evidence>
<keyword evidence="3" id="KW-1185">Reference proteome</keyword>
<sequence>MFIFWLLLTTVAVLYGQSLLFKRLVFKNLTYRREFRRKTCFRGDEVELVETLENNKRFPVPWLRVESLLSANLGFRKSENFDVSKGSLFQNHRSFFSLAGYTRITRTHHLTPTRRGCYKLDTVTLTGGDLLGNAQRHMQLPLQSELIVYPRPAEVPFHELPSRSWQGDYSIRRFIVPDPFVIVGAREYQAGDSMKQVNWKASARTGELMVHQYDFTADRCLMVIVNVEDVEGMWRSVSNESLIEKGIEWAAGAAEAAISQGMEVGFAANMPLRTESGSVRIDADRGHEHLLMLYEAMARLELDRTEPMLSLLEREIRIGYANRDVLVISAYWNEELEAAAQALRLLGNSVTAWQLTEERDEQSPNRKERSA</sequence>
<feature type="domain" description="DUF58" evidence="1">
    <location>
        <begin position="185"/>
        <end position="365"/>
    </location>
</feature>